<name>A0ABT0QHZ6_9FLAO</name>
<reference evidence="1" key="1">
    <citation type="submission" date="2022-05" db="EMBL/GenBank/DDBJ databases">
        <authorList>
            <person name="Park J.-S."/>
        </authorList>
    </citation>
    <scope>NUCLEOTIDE SEQUENCE</scope>
    <source>
        <strain evidence="1">2012CJ34-3</strain>
    </source>
</reference>
<sequence>MPSNNDLDLINNLTSQFFDVFTNSNNRTPNVSALKEMFIPEGIIISNTNGNTIVYSIGSFIAPRIEMLTNGTLLNFSEYEVSHKTEIYNTIAHRFCNYEKSGELNGKYFKSKGIKTLQFIKVANHWKLSSVAWCDES</sequence>
<comment type="caution">
    <text evidence="1">The sequence shown here is derived from an EMBL/GenBank/DDBJ whole genome shotgun (WGS) entry which is preliminary data.</text>
</comment>
<accession>A0ABT0QHZ6</accession>
<dbReference type="EMBL" id="JAMFLZ010000009">
    <property type="protein sequence ID" value="MCL6296495.1"/>
    <property type="molecule type" value="Genomic_DNA"/>
</dbReference>
<keyword evidence="2" id="KW-1185">Reference proteome</keyword>
<dbReference type="Proteomes" id="UP001165381">
    <property type="component" value="Unassembled WGS sequence"/>
</dbReference>
<evidence type="ECO:0008006" key="3">
    <source>
        <dbReference type="Google" id="ProtNLM"/>
    </source>
</evidence>
<gene>
    <name evidence="1" type="ORF">M3P09_15890</name>
</gene>
<evidence type="ECO:0000313" key="1">
    <source>
        <dbReference type="EMBL" id="MCL6296495.1"/>
    </source>
</evidence>
<dbReference type="RefSeq" id="WP_099562897.1">
    <property type="nucleotide sequence ID" value="NZ_JAMFLZ010000009.1"/>
</dbReference>
<protein>
    <recommendedName>
        <fullName evidence="3">DUF4440 domain-containing protein</fullName>
    </recommendedName>
</protein>
<dbReference type="InterPro" id="IPR032710">
    <property type="entry name" value="NTF2-like_dom_sf"/>
</dbReference>
<evidence type="ECO:0000313" key="2">
    <source>
        <dbReference type="Proteomes" id="UP001165381"/>
    </source>
</evidence>
<proteinExistence type="predicted"/>
<organism evidence="1 2">
    <name type="scientific">Jejuia spongiicola</name>
    <dbReference type="NCBI Taxonomy" id="2942207"/>
    <lineage>
        <taxon>Bacteria</taxon>
        <taxon>Pseudomonadati</taxon>
        <taxon>Bacteroidota</taxon>
        <taxon>Flavobacteriia</taxon>
        <taxon>Flavobacteriales</taxon>
        <taxon>Flavobacteriaceae</taxon>
        <taxon>Jejuia</taxon>
    </lineage>
</organism>
<dbReference type="SUPFAM" id="SSF54427">
    <property type="entry name" value="NTF2-like"/>
    <property type="match status" value="1"/>
</dbReference>